<accession>A0A256H0X4</accession>
<dbReference type="Proteomes" id="UP000435957">
    <property type="component" value="Unassembled WGS sequence"/>
</dbReference>
<evidence type="ECO:0000313" key="1">
    <source>
        <dbReference type="EMBL" id="KAB2701554.1"/>
    </source>
</evidence>
<gene>
    <name evidence="2" type="ORF">CES86_5566</name>
    <name evidence="1" type="ORF">F9L03_22850</name>
</gene>
<evidence type="ECO:0000313" key="3">
    <source>
        <dbReference type="Proteomes" id="UP000216363"/>
    </source>
</evidence>
<reference evidence="1 4" key="2">
    <citation type="submission" date="2019-09" db="EMBL/GenBank/DDBJ databases">
        <title>Taxonomic organization of the family Brucellaceae based on a phylogenomic approach.</title>
        <authorList>
            <person name="Leclercq S."/>
            <person name="Cloeckaert A."/>
            <person name="Zygmunt M.S."/>
        </authorList>
    </citation>
    <scope>NUCLEOTIDE SEQUENCE [LARGE SCALE GENOMIC DNA]</scope>
    <source>
        <strain evidence="1 4">LUP23</strain>
    </source>
</reference>
<evidence type="ECO:0008006" key="5">
    <source>
        <dbReference type="Google" id="ProtNLM"/>
    </source>
</evidence>
<reference evidence="2 3" key="1">
    <citation type="submission" date="2017-07" db="EMBL/GenBank/DDBJ databases">
        <title>Draft genome of Ochrobactrum lupini type strain LUP21.</title>
        <authorList>
            <person name="Krzyzanowska D.M."/>
            <person name="Jafra S."/>
        </authorList>
    </citation>
    <scope>NUCLEOTIDE SEQUENCE [LARGE SCALE GENOMIC DNA]</scope>
    <source>
        <strain evidence="2 3">LUP21</strain>
    </source>
</reference>
<name>A0A256H0X4_9HYPH</name>
<dbReference type="EMBL" id="WBWF01000024">
    <property type="protein sequence ID" value="KAB2701554.1"/>
    <property type="molecule type" value="Genomic_DNA"/>
</dbReference>
<dbReference type="Pfam" id="PF12686">
    <property type="entry name" value="DUF3800"/>
    <property type="match status" value="1"/>
</dbReference>
<dbReference type="RefSeq" id="WP_080823880.1">
    <property type="nucleotide sequence ID" value="NZ_JBHEEP010000035.1"/>
</dbReference>
<evidence type="ECO:0000313" key="2">
    <source>
        <dbReference type="EMBL" id="OYR32686.1"/>
    </source>
</evidence>
<sequence length="365" mass="41371">MTDVDDLRDLEIRMHGLERADVVYTLYYDETNNHRKLHFTANGLNVKDPGCFVLAGVAIPGGVAVPDIEELRRVLYLQPTTAEIKLTHVAKGDFIQVLRSQRLGDFLDWIEAKGLFIHYQCLDQLYWSIVDIVDSAISAADRFDLAPVLPPLKDMLNIALRRDFNTTLSLFRAFNYPAIDPKEGPRFYEALRTILQRQARHLHPVYGQMLDGLFEAAAEGDEFPFIEGTPEDGHVLIEGFDIFFRHRLTILGKSDHVLDVEEVVREKFQSFPLPSNITFRFSDSKLEPMIQLSDITAGLLGKFFNYLVLTDTAKIRNDVTALDERQKSNLAKLGAHLARAAAENRALAHRVMSLTDMAKSDLLFP</sequence>
<comment type="caution">
    <text evidence="2">The sequence shown here is derived from an EMBL/GenBank/DDBJ whole genome shotgun (WGS) entry which is preliminary data.</text>
</comment>
<evidence type="ECO:0000313" key="4">
    <source>
        <dbReference type="Proteomes" id="UP000435957"/>
    </source>
</evidence>
<protein>
    <recommendedName>
        <fullName evidence="5">DUF3800 domain-containing protein</fullName>
    </recommendedName>
</protein>
<proteinExistence type="predicted"/>
<keyword evidence="4" id="KW-1185">Reference proteome</keyword>
<dbReference type="Proteomes" id="UP000216363">
    <property type="component" value="Unassembled WGS sequence"/>
</dbReference>
<dbReference type="EMBL" id="NNRN01000019">
    <property type="protein sequence ID" value="OYR32686.1"/>
    <property type="molecule type" value="Genomic_DNA"/>
</dbReference>
<dbReference type="AlphaFoldDB" id="A0A256H0X4"/>
<dbReference type="InterPro" id="IPR024524">
    <property type="entry name" value="DUF3800"/>
</dbReference>
<organism evidence="2 3">
    <name type="scientific">Brucella lupini</name>
    <dbReference type="NCBI Taxonomy" id="255457"/>
    <lineage>
        <taxon>Bacteria</taxon>
        <taxon>Pseudomonadati</taxon>
        <taxon>Pseudomonadota</taxon>
        <taxon>Alphaproteobacteria</taxon>
        <taxon>Hyphomicrobiales</taxon>
        <taxon>Brucellaceae</taxon>
        <taxon>Brucella/Ochrobactrum group</taxon>
        <taxon>Brucella</taxon>
    </lineage>
</organism>